<dbReference type="Proteomes" id="UP000824260">
    <property type="component" value="Unassembled WGS sequence"/>
</dbReference>
<comment type="caution">
    <text evidence="1">The sequence shown here is derived from an EMBL/GenBank/DDBJ whole genome shotgun (WGS) entry which is preliminary data.</text>
</comment>
<name>A0A9D0ZK44_9FIRM</name>
<sequence length="59" mass="6613">MKNVSGFAESFDVPPFKRAVSRKKATSAVSVKNGRRKNYGNFWNTTYQAIQICADANQN</sequence>
<reference evidence="1" key="1">
    <citation type="submission" date="2020-10" db="EMBL/GenBank/DDBJ databases">
        <authorList>
            <person name="Gilroy R."/>
        </authorList>
    </citation>
    <scope>NUCLEOTIDE SEQUENCE</scope>
    <source>
        <strain evidence="1">ChiSjej6B24-2974</strain>
    </source>
</reference>
<dbReference type="EMBL" id="DVFZ01000014">
    <property type="protein sequence ID" value="HIQ81716.1"/>
    <property type="molecule type" value="Genomic_DNA"/>
</dbReference>
<reference evidence="1" key="2">
    <citation type="journal article" date="2021" name="PeerJ">
        <title>Extensive microbial diversity within the chicken gut microbiome revealed by metagenomics and culture.</title>
        <authorList>
            <person name="Gilroy R."/>
            <person name="Ravi A."/>
            <person name="Getino M."/>
            <person name="Pursley I."/>
            <person name="Horton D.L."/>
            <person name="Alikhan N.F."/>
            <person name="Baker D."/>
            <person name="Gharbi K."/>
            <person name="Hall N."/>
            <person name="Watson M."/>
            <person name="Adriaenssens E.M."/>
            <person name="Foster-Nyarko E."/>
            <person name="Jarju S."/>
            <person name="Secka A."/>
            <person name="Antonio M."/>
            <person name="Oren A."/>
            <person name="Chaudhuri R.R."/>
            <person name="La Ragione R."/>
            <person name="Hildebrand F."/>
            <person name="Pallen M.J."/>
        </authorList>
    </citation>
    <scope>NUCLEOTIDE SEQUENCE</scope>
    <source>
        <strain evidence="1">ChiSjej6B24-2974</strain>
    </source>
</reference>
<proteinExistence type="predicted"/>
<evidence type="ECO:0000313" key="2">
    <source>
        <dbReference type="Proteomes" id="UP000824260"/>
    </source>
</evidence>
<dbReference type="AlphaFoldDB" id="A0A9D0ZK44"/>
<gene>
    <name evidence="1" type="ORF">IAA52_01300</name>
</gene>
<protein>
    <submittedName>
        <fullName evidence="1">Uncharacterized protein</fullName>
    </submittedName>
</protein>
<evidence type="ECO:0000313" key="1">
    <source>
        <dbReference type="EMBL" id="HIQ81716.1"/>
    </source>
</evidence>
<organism evidence="1 2">
    <name type="scientific">Candidatus Pullichristensenella stercorigallinarum</name>
    <dbReference type="NCBI Taxonomy" id="2840909"/>
    <lineage>
        <taxon>Bacteria</taxon>
        <taxon>Bacillati</taxon>
        <taxon>Bacillota</taxon>
        <taxon>Clostridia</taxon>
        <taxon>Candidatus Pullichristensenella</taxon>
    </lineage>
</organism>
<accession>A0A9D0ZK44</accession>